<feature type="binding site" evidence="13">
    <location>
        <position position="382"/>
    </location>
    <ligand>
        <name>L-serine</name>
        <dbReference type="ChEBI" id="CHEBI:33384"/>
    </ligand>
</feature>
<comment type="caution">
    <text evidence="12">Lacks conserved residue(s) required for the propagation of feature annotation.</text>
</comment>
<dbReference type="PANTHER" id="PTHR43697">
    <property type="entry name" value="SERYL-TRNA SYNTHETASE"/>
    <property type="match status" value="1"/>
</dbReference>
<dbReference type="Gene3D" id="3.30.930.10">
    <property type="entry name" value="Bira Bifunctional Protein, Domain 2"/>
    <property type="match status" value="1"/>
</dbReference>
<gene>
    <name evidence="12 17" type="primary">serS</name>
    <name evidence="17" type="ORF">GCM10007884_34970</name>
    <name evidence="18" type="ORF">GGR33_002934</name>
</gene>
<dbReference type="GO" id="GO:0005524">
    <property type="term" value="F:ATP binding"/>
    <property type="evidence" value="ECO:0007669"/>
    <property type="project" value="UniProtKB-UniRule"/>
</dbReference>
<dbReference type="PIRSF" id="PIRSF001529">
    <property type="entry name" value="Ser-tRNA-synth_IIa"/>
    <property type="match status" value="1"/>
</dbReference>
<evidence type="ECO:0000313" key="17">
    <source>
        <dbReference type="EMBL" id="GLS45506.1"/>
    </source>
</evidence>
<dbReference type="UniPathway" id="UPA00906">
    <property type="reaction ID" value="UER00895"/>
</dbReference>
<evidence type="ECO:0000256" key="3">
    <source>
        <dbReference type="ARBA" id="ARBA00010728"/>
    </source>
</evidence>
<dbReference type="GO" id="GO:0004828">
    <property type="term" value="F:serine-tRNA ligase activity"/>
    <property type="evidence" value="ECO:0007669"/>
    <property type="project" value="UniProtKB-UniRule"/>
</dbReference>
<evidence type="ECO:0000256" key="8">
    <source>
        <dbReference type="ARBA" id="ARBA00022917"/>
    </source>
</evidence>
<evidence type="ECO:0000256" key="7">
    <source>
        <dbReference type="ARBA" id="ARBA00022840"/>
    </source>
</evidence>
<evidence type="ECO:0000256" key="6">
    <source>
        <dbReference type="ARBA" id="ARBA00022741"/>
    </source>
</evidence>
<reference evidence="18 19" key="3">
    <citation type="submission" date="2020-08" db="EMBL/GenBank/DDBJ databases">
        <title>Genomic Encyclopedia of Type Strains, Phase IV (KMG-IV): sequencing the most valuable type-strain genomes for metagenomic binning, comparative biology and taxonomic classification.</title>
        <authorList>
            <person name="Goeker M."/>
        </authorList>
    </citation>
    <scope>NUCLEOTIDE SEQUENCE [LARGE SCALE GENOMIC DNA]</scope>
    <source>
        <strain evidence="18 19">DSM 24105</strain>
    </source>
</reference>
<feature type="binding site" evidence="12">
    <location>
        <begin position="231"/>
        <end position="233"/>
    </location>
    <ligand>
        <name>L-serine</name>
        <dbReference type="ChEBI" id="CHEBI:33384"/>
    </ligand>
</feature>
<feature type="compositionally biased region" description="Basic and acidic residues" evidence="15">
    <location>
        <begin position="48"/>
        <end position="67"/>
    </location>
</feature>
<keyword evidence="7 12" id="KW-0067">ATP-binding</keyword>
<reference evidence="17" key="4">
    <citation type="submission" date="2023-01" db="EMBL/GenBank/DDBJ databases">
        <title>Draft genome sequence of Methylobacterium brachythecii strain NBRC 107710.</title>
        <authorList>
            <person name="Sun Q."/>
            <person name="Mori K."/>
        </authorList>
    </citation>
    <scope>NUCLEOTIDE SEQUENCE</scope>
    <source>
        <strain evidence="17">NBRC 107710</strain>
    </source>
</reference>
<keyword evidence="4 12" id="KW-0963">Cytoplasm</keyword>
<dbReference type="Pfam" id="PF02403">
    <property type="entry name" value="Seryl_tRNA_N"/>
    <property type="match status" value="1"/>
</dbReference>
<evidence type="ECO:0000256" key="13">
    <source>
        <dbReference type="PIRSR" id="PIRSR001529-1"/>
    </source>
</evidence>
<dbReference type="GO" id="GO:0016260">
    <property type="term" value="P:selenocysteine biosynthetic process"/>
    <property type="evidence" value="ECO:0007669"/>
    <property type="project" value="UniProtKB-UniRule"/>
</dbReference>
<dbReference type="RefSeq" id="WP_183506377.1">
    <property type="nucleotide sequence ID" value="NZ_BSPG01000023.1"/>
</dbReference>
<dbReference type="InterPro" id="IPR002314">
    <property type="entry name" value="aa-tRNA-synt_IIb"/>
</dbReference>
<reference evidence="17" key="1">
    <citation type="journal article" date="2014" name="Int. J. Syst. Evol. Microbiol.">
        <title>Complete genome of a new Firmicutes species belonging to the dominant human colonic microbiota ('Ruminococcus bicirculans') reveals two chromosomes and a selective capacity to utilize plant glucans.</title>
        <authorList>
            <consortium name="NISC Comparative Sequencing Program"/>
            <person name="Wegmann U."/>
            <person name="Louis P."/>
            <person name="Goesmann A."/>
            <person name="Henrissat B."/>
            <person name="Duncan S.H."/>
            <person name="Flint H.J."/>
        </authorList>
    </citation>
    <scope>NUCLEOTIDE SEQUENCE</scope>
    <source>
        <strain evidence="17">NBRC 107710</strain>
    </source>
</reference>
<keyword evidence="20" id="KW-1185">Reference proteome</keyword>
<feature type="region of interest" description="Disordered" evidence="15">
    <location>
        <begin position="47"/>
        <end position="67"/>
    </location>
</feature>
<dbReference type="InterPro" id="IPR015866">
    <property type="entry name" value="Ser-tRNA-synth_1_N"/>
</dbReference>
<dbReference type="Gene3D" id="1.10.287.40">
    <property type="entry name" value="Serine-tRNA synthetase, tRNA binding domain"/>
    <property type="match status" value="1"/>
</dbReference>
<evidence type="ECO:0000256" key="10">
    <source>
        <dbReference type="ARBA" id="ARBA00047929"/>
    </source>
</evidence>
<evidence type="ECO:0000256" key="2">
    <source>
        <dbReference type="ARBA" id="ARBA00005045"/>
    </source>
</evidence>
<comment type="catalytic activity">
    <reaction evidence="10 12">
        <text>tRNA(Sec) + L-serine + ATP = L-seryl-tRNA(Sec) + AMP + diphosphate + H(+)</text>
        <dbReference type="Rhea" id="RHEA:42580"/>
        <dbReference type="Rhea" id="RHEA-COMP:9742"/>
        <dbReference type="Rhea" id="RHEA-COMP:10128"/>
        <dbReference type="ChEBI" id="CHEBI:15378"/>
        <dbReference type="ChEBI" id="CHEBI:30616"/>
        <dbReference type="ChEBI" id="CHEBI:33019"/>
        <dbReference type="ChEBI" id="CHEBI:33384"/>
        <dbReference type="ChEBI" id="CHEBI:78442"/>
        <dbReference type="ChEBI" id="CHEBI:78533"/>
        <dbReference type="ChEBI" id="CHEBI:456215"/>
        <dbReference type="EC" id="6.1.1.11"/>
    </reaction>
</comment>
<dbReference type="HAMAP" id="MF_00176">
    <property type="entry name" value="Ser_tRNA_synth_type1"/>
    <property type="match status" value="1"/>
</dbReference>
<comment type="similarity">
    <text evidence="3 12">Belongs to the class-II aminoacyl-tRNA synthetase family. Type-1 seryl-tRNA synthetase subfamily.</text>
</comment>
<keyword evidence="5 12" id="KW-0436">Ligase</keyword>
<dbReference type="AlphaFoldDB" id="A0A7W6F7I8"/>
<keyword evidence="8 12" id="KW-0648">Protein biosynthesis</keyword>
<dbReference type="Proteomes" id="UP000517759">
    <property type="component" value="Unassembled WGS sequence"/>
</dbReference>
<dbReference type="PRINTS" id="PR00981">
    <property type="entry name" value="TRNASYNTHSER"/>
</dbReference>
<evidence type="ECO:0000256" key="11">
    <source>
        <dbReference type="ARBA" id="ARBA00048823"/>
    </source>
</evidence>
<evidence type="ECO:0000256" key="12">
    <source>
        <dbReference type="HAMAP-Rule" id="MF_00176"/>
    </source>
</evidence>
<dbReference type="SUPFAM" id="SSF46589">
    <property type="entry name" value="tRNA-binding arm"/>
    <property type="match status" value="1"/>
</dbReference>
<organism evidence="18 19">
    <name type="scientific">Methylobacterium brachythecii</name>
    <dbReference type="NCBI Taxonomy" id="1176177"/>
    <lineage>
        <taxon>Bacteria</taxon>
        <taxon>Pseudomonadati</taxon>
        <taxon>Pseudomonadota</taxon>
        <taxon>Alphaproteobacteria</taxon>
        <taxon>Hyphomicrobiales</taxon>
        <taxon>Methylobacteriaceae</taxon>
        <taxon>Methylobacterium</taxon>
    </lineage>
</organism>
<dbReference type="PROSITE" id="PS50862">
    <property type="entry name" value="AA_TRNA_LIGASE_II"/>
    <property type="match status" value="1"/>
</dbReference>
<evidence type="ECO:0000256" key="4">
    <source>
        <dbReference type="ARBA" id="ARBA00022490"/>
    </source>
</evidence>
<dbReference type="EMBL" id="JACIDN010000005">
    <property type="protein sequence ID" value="MBB3903425.1"/>
    <property type="molecule type" value="Genomic_DNA"/>
</dbReference>
<evidence type="ECO:0000256" key="15">
    <source>
        <dbReference type="SAM" id="MobiDB-lite"/>
    </source>
</evidence>
<comment type="caution">
    <text evidence="18">The sequence shown here is derived from an EMBL/GenBank/DDBJ whole genome shotgun (WGS) entry which is preliminary data.</text>
</comment>
<comment type="pathway">
    <text evidence="2 12">Aminoacyl-tRNA biosynthesis; selenocysteinyl-tRNA(Sec) biosynthesis; L-seryl-tRNA(Sec) from L-serine and tRNA(Sec): step 1/1.</text>
</comment>
<keyword evidence="9 12" id="KW-0030">Aminoacyl-tRNA synthetase</keyword>
<proteinExistence type="inferred from homology"/>
<feature type="binding site" evidence="13">
    <location>
        <position position="231"/>
    </location>
    <ligand>
        <name>L-serine</name>
        <dbReference type="ChEBI" id="CHEBI:33384"/>
    </ligand>
</feature>
<dbReference type="InterPro" id="IPR042103">
    <property type="entry name" value="SerRS_1_N_sf"/>
</dbReference>
<evidence type="ECO:0000256" key="9">
    <source>
        <dbReference type="ARBA" id="ARBA00023146"/>
    </source>
</evidence>
<name>A0A7W6F7I8_9HYPH</name>
<evidence type="ECO:0000313" key="18">
    <source>
        <dbReference type="EMBL" id="MBB3903425.1"/>
    </source>
</evidence>
<comment type="catalytic activity">
    <reaction evidence="11 12">
        <text>tRNA(Ser) + L-serine + ATP = L-seryl-tRNA(Ser) + AMP + diphosphate + H(+)</text>
        <dbReference type="Rhea" id="RHEA:12292"/>
        <dbReference type="Rhea" id="RHEA-COMP:9669"/>
        <dbReference type="Rhea" id="RHEA-COMP:9703"/>
        <dbReference type="ChEBI" id="CHEBI:15378"/>
        <dbReference type="ChEBI" id="CHEBI:30616"/>
        <dbReference type="ChEBI" id="CHEBI:33019"/>
        <dbReference type="ChEBI" id="CHEBI:33384"/>
        <dbReference type="ChEBI" id="CHEBI:78442"/>
        <dbReference type="ChEBI" id="CHEBI:78533"/>
        <dbReference type="ChEBI" id="CHEBI:456215"/>
        <dbReference type="EC" id="6.1.1.11"/>
    </reaction>
</comment>
<dbReference type="InterPro" id="IPR010978">
    <property type="entry name" value="tRNA-bd_arm"/>
</dbReference>
<keyword evidence="6 12" id="KW-0547">Nucleotide-binding</keyword>
<dbReference type="Proteomes" id="UP001156881">
    <property type="component" value="Unassembled WGS sequence"/>
</dbReference>
<evidence type="ECO:0000256" key="1">
    <source>
        <dbReference type="ARBA" id="ARBA00004496"/>
    </source>
</evidence>
<dbReference type="Pfam" id="PF00587">
    <property type="entry name" value="tRNA-synt_2b"/>
    <property type="match status" value="1"/>
</dbReference>
<evidence type="ECO:0000313" key="20">
    <source>
        <dbReference type="Proteomes" id="UP001156881"/>
    </source>
</evidence>
<dbReference type="GO" id="GO:0006434">
    <property type="term" value="P:seryl-tRNA aminoacylation"/>
    <property type="evidence" value="ECO:0007669"/>
    <property type="project" value="UniProtKB-UniRule"/>
</dbReference>
<dbReference type="NCBIfam" id="TIGR00414">
    <property type="entry name" value="serS"/>
    <property type="match status" value="1"/>
</dbReference>
<comment type="subunit">
    <text evidence="12">Homodimer. The tRNA molecule binds across the dimer.</text>
</comment>
<dbReference type="PANTHER" id="PTHR43697:SF1">
    <property type="entry name" value="SERINE--TRNA LIGASE"/>
    <property type="match status" value="1"/>
</dbReference>
<evidence type="ECO:0000256" key="5">
    <source>
        <dbReference type="ARBA" id="ARBA00022598"/>
    </source>
</evidence>
<comment type="function">
    <text evidence="12">Catalyzes the attachment of serine to tRNA(Ser). Is also able to aminoacylate tRNA(Sec) with serine, to form the misacylated tRNA L-seryl-tRNA(Sec), which will be further converted into selenocysteinyl-tRNA(Sec).</text>
</comment>
<feature type="domain" description="Aminoacyl-transfer RNA synthetases class-II family profile" evidence="16">
    <location>
        <begin position="173"/>
        <end position="409"/>
    </location>
</feature>
<protein>
    <recommendedName>
        <fullName evidence="12">Serine--tRNA ligase</fullName>
        <ecNumber evidence="12">6.1.1.11</ecNumber>
    </recommendedName>
    <alternativeName>
        <fullName evidence="12">Seryl-tRNA synthetase</fullName>
        <shortName evidence="12">SerRS</shortName>
    </alternativeName>
    <alternativeName>
        <fullName evidence="12">Seryl-tRNA(Ser/Sec) synthetase</fullName>
    </alternativeName>
</protein>
<feature type="binding site" evidence="12">
    <location>
        <position position="384"/>
    </location>
    <ligand>
        <name>L-serine</name>
        <dbReference type="ChEBI" id="CHEBI:33384"/>
    </ligand>
</feature>
<feature type="binding site" evidence="13">
    <location>
        <position position="262"/>
    </location>
    <ligand>
        <name>L-serine</name>
        <dbReference type="ChEBI" id="CHEBI:33384"/>
    </ligand>
</feature>
<dbReference type="InterPro" id="IPR002317">
    <property type="entry name" value="Ser-tRNA-ligase_type_1"/>
</dbReference>
<dbReference type="GO" id="GO:0005737">
    <property type="term" value="C:cytoplasm"/>
    <property type="evidence" value="ECO:0007669"/>
    <property type="project" value="UniProtKB-SubCell"/>
</dbReference>
<feature type="binding site" evidence="12 13">
    <location>
        <position position="285"/>
    </location>
    <ligand>
        <name>L-serine</name>
        <dbReference type="ChEBI" id="CHEBI:33384"/>
    </ligand>
</feature>
<comment type="subcellular location">
    <subcellularLocation>
        <location evidence="1 12">Cytoplasm</location>
    </subcellularLocation>
</comment>
<sequence length="427" mass="47090">MHDIRAIRENPDAFDSDLARRGLDPLSASLIGLDDARKAATSAAQANQERRNALSKEIGGAKKAKDEARAGELMAEVARLKENASRLETEQTQAGKTLDDELAKIPNRPKAEVPPGVDEHGNVEYRRHDSERARLSEGREHFELGEATGLMDFEAAARMSGSRFVVLKGQLARLERTIGQFMLDLHTTEHGYTEVAPPILVRDEAMFGTAQLPKFRDDQFAAGDGFWLVPTAEVPLTNLVRESILSEDELPLRFTALTPCFRAEAGAAGRDTRGMLRQHQFNKVELVSITAPEKSEEEHERMLACAEAVLKKLDLTYRVMTLCTGDMGFASQKTYDIEVWVPGQQTYREISSCSVCGDFQARRMNARYRGKDGKPAFVHTLNGSGVAVGRALIAVMENYQNPDGSVTIPSVLQPYMGGLNRIEGPST</sequence>
<dbReference type="EC" id="6.1.1.11" evidence="12"/>
<dbReference type="InterPro" id="IPR045864">
    <property type="entry name" value="aa-tRNA-synth_II/BPL/LPL"/>
</dbReference>
<dbReference type="CDD" id="cd00770">
    <property type="entry name" value="SerRS_core"/>
    <property type="match status" value="1"/>
</dbReference>
<evidence type="ECO:0000256" key="14">
    <source>
        <dbReference type="PIRSR" id="PIRSR001529-2"/>
    </source>
</evidence>
<dbReference type="SUPFAM" id="SSF55681">
    <property type="entry name" value="Class II aaRS and biotin synthetases"/>
    <property type="match status" value="1"/>
</dbReference>
<evidence type="ECO:0000313" key="19">
    <source>
        <dbReference type="Proteomes" id="UP000517759"/>
    </source>
</evidence>
<comment type="domain">
    <text evidence="12">Consists of two distinct domains, a catalytic core and a N-terminal extension that is involved in tRNA binding.</text>
</comment>
<feature type="binding site" evidence="12 14">
    <location>
        <begin position="262"/>
        <end position="264"/>
    </location>
    <ligand>
        <name>ATP</name>
        <dbReference type="ChEBI" id="CHEBI:30616"/>
    </ligand>
</feature>
<accession>A0A7W6F7I8</accession>
<reference evidence="20" key="2">
    <citation type="journal article" date="2019" name="Int. J. Syst. Evol. Microbiol.">
        <title>The Global Catalogue of Microorganisms (GCM) 10K type strain sequencing project: providing services to taxonomists for standard genome sequencing and annotation.</title>
        <authorList>
            <consortium name="The Broad Institute Genomics Platform"/>
            <consortium name="The Broad Institute Genome Sequencing Center for Infectious Disease"/>
            <person name="Wu L."/>
            <person name="Ma J."/>
        </authorList>
    </citation>
    <scope>NUCLEOTIDE SEQUENCE [LARGE SCALE GENOMIC DNA]</scope>
    <source>
        <strain evidence="20">NBRC 107710</strain>
    </source>
</reference>
<dbReference type="EMBL" id="BSPG01000023">
    <property type="protein sequence ID" value="GLS45506.1"/>
    <property type="molecule type" value="Genomic_DNA"/>
</dbReference>
<dbReference type="InterPro" id="IPR033729">
    <property type="entry name" value="SerRS_core"/>
</dbReference>
<evidence type="ECO:0000259" key="16">
    <source>
        <dbReference type="PROSITE" id="PS50862"/>
    </source>
</evidence>
<dbReference type="InterPro" id="IPR006195">
    <property type="entry name" value="aa-tRNA-synth_II"/>
</dbReference>
<feature type="binding site" evidence="12 14">
    <location>
        <begin position="349"/>
        <end position="352"/>
    </location>
    <ligand>
        <name>ATP</name>
        <dbReference type="ChEBI" id="CHEBI:30616"/>
    </ligand>
</feature>